<protein>
    <recommendedName>
        <fullName evidence="4">Aromatic hydrocarbon degradation protein</fullName>
    </recommendedName>
</protein>
<evidence type="ECO:0000313" key="3">
    <source>
        <dbReference type="Proteomes" id="UP000253383"/>
    </source>
</evidence>
<accession>A0A368JEB5</accession>
<comment type="caution">
    <text evidence="2">The sequence shown here is derived from an EMBL/GenBank/DDBJ whole genome shotgun (WGS) entry which is preliminary data.</text>
</comment>
<feature type="signal peptide" evidence="1">
    <location>
        <begin position="1"/>
        <end position="21"/>
    </location>
</feature>
<evidence type="ECO:0000313" key="2">
    <source>
        <dbReference type="EMBL" id="RCR66019.1"/>
    </source>
</evidence>
<dbReference type="EMBL" id="QOWE01000032">
    <property type="protein sequence ID" value="RCR66019.1"/>
    <property type="molecule type" value="Genomic_DNA"/>
</dbReference>
<evidence type="ECO:0000256" key="1">
    <source>
        <dbReference type="SAM" id="SignalP"/>
    </source>
</evidence>
<dbReference type="Gene3D" id="2.40.160.60">
    <property type="entry name" value="Outer membrane protein transport protein (OMPP1/FadL/TodX)"/>
    <property type="match status" value="1"/>
</dbReference>
<dbReference type="RefSeq" id="WP_114409590.1">
    <property type="nucleotide sequence ID" value="NZ_QOWE01000032.1"/>
</dbReference>
<organism evidence="2 3">
    <name type="scientific">Larkinella punicea</name>
    <dbReference type="NCBI Taxonomy" id="2315727"/>
    <lineage>
        <taxon>Bacteria</taxon>
        <taxon>Pseudomonadati</taxon>
        <taxon>Bacteroidota</taxon>
        <taxon>Cytophagia</taxon>
        <taxon>Cytophagales</taxon>
        <taxon>Spirosomataceae</taxon>
        <taxon>Larkinella</taxon>
    </lineage>
</organism>
<gene>
    <name evidence="2" type="ORF">DUE52_28985</name>
</gene>
<feature type="chain" id="PRO_5016570257" description="Aromatic hydrocarbon degradation protein" evidence="1">
    <location>
        <begin position="22"/>
        <end position="515"/>
    </location>
</feature>
<keyword evidence="1" id="KW-0732">Signal</keyword>
<dbReference type="AlphaFoldDB" id="A0A368JEB5"/>
<keyword evidence="3" id="KW-1185">Reference proteome</keyword>
<evidence type="ECO:0008006" key="4">
    <source>
        <dbReference type="Google" id="ProtNLM"/>
    </source>
</evidence>
<name>A0A368JEB5_9BACT</name>
<dbReference type="OrthoDB" id="9765571at2"/>
<sequence>MKNSICIVGLLLYAGTAWSQADIYAGDAFRYSELTQTGTARMRGLGGNHVSIGGDPSSTFGNPAGLGFYNRSEITFSPSFNILNAQSTYIGTQTTNTKTTPNISQFGVVLAGNKQNENRRWRRTALGITYNRQVSLSNSFEFQARNNRSSIVDSYIVDANNRNLTGDQINNQYNPNTNEANFASAAAYQLFLINGTPSSTNPNESGPPYFRYDATAPTQQLNTFTSTGANSQWTIGYAGNLDDKLYVGASLGLSRLRYDFENVYRETVVGGAVMDNYSQIDNFSVTGNGINFSLGLIYKPDRNLQLGASLTTPTFTSVKESFEQSLRAVARDPNLPLERNEVFVVPNNFDYSLTTPFRASGGLTYFLGSGKIGFITASADYVGYSGMRVTTNVYDAQDNNAFKNDVRREVQNTYQNVVNLRAGAEIRAGLLRIRGGVAYLPDPYKVQLNNIDRSRLLVSGGLGFRTDRFFLDGSATYNTFKSAYTPYTLPNTSDFASAQIDSKLTTITLTAGVFF</sequence>
<proteinExistence type="predicted"/>
<reference evidence="2 3" key="1">
    <citation type="submission" date="2018-07" db="EMBL/GenBank/DDBJ databases">
        <title>Genome analysis of Larkinella rosea.</title>
        <authorList>
            <person name="Zhou Z."/>
            <person name="Wang G."/>
        </authorList>
    </citation>
    <scope>NUCLEOTIDE SEQUENCE [LARGE SCALE GENOMIC DNA]</scope>
    <source>
        <strain evidence="3">zzj9</strain>
    </source>
</reference>
<dbReference type="SUPFAM" id="SSF56935">
    <property type="entry name" value="Porins"/>
    <property type="match status" value="1"/>
</dbReference>
<dbReference type="Proteomes" id="UP000253383">
    <property type="component" value="Unassembled WGS sequence"/>
</dbReference>